<dbReference type="InterPro" id="IPR036890">
    <property type="entry name" value="HATPase_C_sf"/>
</dbReference>
<dbReference type="PRINTS" id="PR00344">
    <property type="entry name" value="BCTRLSENSOR"/>
</dbReference>
<dbReference type="PANTHER" id="PTHR44936:SF10">
    <property type="entry name" value="SENSOR PROTEIN RSTB"/>
    <property type="match status" value="1"/>
</dbReference>
<keyword evidence="10" id="KW-0812">Transmembrane</keyword>
<gene>
    <name evidence="13" type="ORF">A0U92_16105</name>
</gene>
<evidence type="ECO:0000256" key="2">
    <source>
        <dbReference type="ARBA" id="ARBA00004651"/>
    </source>
</evidence>
<dbReference type="Pfam" id="PF00672">
    <property type="entry name" value="HAMP"/>
    <property type="match status" value="1"/>
</dbReference>
<evidence type="ECO:0000256" key="5">
    <source>
        <dbReference type="ARBA" id="ARBA00022553"/>
    </source>
</evidence>
<organism evidence="13 14">
    <name type="scientific">Acetobacter aceti</name>
    <dbReference type="NCBI Taxonomy" id="435"/>
    <lineage>
        <taxon>Bacteria</taxon>
        <taxon>Pseudomonadati</taxon>
        <taxon>Pseudomonadota</taxon>
        <taxon>Alphaproteobacteria</taxon>
        <taxon>Acetobacterales</taxon>
        <taxon>Acetobacteraceae</taxon>
        <taxon>Acetobacter</taxon>
        <taxon>Acetobacter subgen. Acetobacter</taxon>
    </lineage>
</organism>
<name>A0A1U9KJU4_ACEAC</name>
<comment type="catalytic activity">
    <reaction evidence="1">
        <text>ATP + protein L-histidine = ADP + protein N-phospho-L-histidine.</text>
        <dbReference type="EC" id="2.7.13.3"/>
    </reaction>
</comment>
<dbReference type="InterPro" id="IPR004358">
    <property type="entry name" value="Sig_transdc_His_kin-like_C"/>
</dbReference>
<dbReference type="Gene3D" id="3.30.565.10">
    <property type="entry name" value="Histidine kinase-like ATPase, C-terminal domain"/>
    <property type="match status" value="1"/>
</dbReference>
<protein>
    <recommendedName>
        <fullName evidence="3">histidine kinase</fullName>
        <ecNumber evidence="3">2.7.13.3</ecNumber>
    </recommendedName>
</protein>
<keyword evidence="10" id="KW-1133">Transmembrane helix</keyword>
<dbReference type="PROSITE" id="PS50885">
    <property type="entry name" value="HAMP"/>
    <property type="match status" value="1"/>
</dbReference>
<keyword evidence="8 13" id="KW-0418">Kinase</keyword>
<dbReference type="STRING" id="435.A0U92_16105"/>
<evidence type="ECO:0000256" key="10">
    <source>
        <dbReference type="SAM" id="Phobius"/>
    </source>
</evidence>
<accession>A0A1U9KJU4</accession>
<keyword evidence="10" id="KW-0472">Membrane</keyword>
<keyword evidence="9" id="KW-0067">ATP-binding</keyword>
<dbReference type="Proteomes" id="UP000188937">
    <property type="component" value="Chromosome"/>
</dbReference>
<dbReference type="SMART" id="SM00388">
    <property type="entry name" value="HisKA"/>
    <property type="match status" value="1"/>
</dbReference>
<comment type="subcellular location">
    <subcellularLocation>
        <location evidence="2">Cell membrane</location>
        <topology evidence="2">Multi-pass membrane protein</topology>
    </subcellularLocation>
</comment>
<dbReference type="PROSITE" id="PS50109">
    <property type="entry name" value="HIS_KIN"/>
    <property type="match status" value="1"/>
</dbReference>
<dbReference type="InterPro" id="IPR003661">
    <property type="entry name" value="HisK_dim/P_dom"/>
</dbReference>
<dbReference type="AlphaFoldDB" id="A0A1U9KJU4"/>
<dbReference type="OrthoDB" id="9804645at2"/>
<dbReference type="CDD" id="cd00082">
    <property type="entry name" value="HisKA"/>
    <property type="match status" value="1"/>
</dbReference>
<proteinExistence type="predicted"/>
<evidence type="ECO:0000313" key="14">
    <source>
        <dbReference type="Proteomes" id="UP000188937"/>
    </source>
</evidence>
<feature type="transmembrane region" description="Helical" evidence="10">
    <location>
        <begin position="166"/>
        <end position="189"/>
    </location>
</feature>
<dbReference type="PANTHER" id="PTHR44936">
    <property type="entry name" value="SENSOR PROTEIN CREC"/>
    <property type="match status" value="1"/>
</dbReference>
<feature type="transmembrane region" description="Helical" evidence="10">
    <location>
        <begin position="20"/>
        <end position="43"/>
    </location>
</feature>
<dbReference type="SUPFAM" id="SSF55874">
    <property type="entry name" value="ATPase domain of HSP90 chaperone/DNA topoisomerase II/histidine kinase"/>
    <property type="match status" value="1"/>
</dbReference>
<dbReference type="InterPro" id="IPR005467">
    <property type="entry name" value="His_kinase_dom"/>
</dbReference>
<dbReference type="SMART" id="SM00304">
    <property type="entry name" value="HAMP"/>
    <property type="match status" value="1"/>
</dbReference>
<evidence type="ECO:0000256" key="6">
    <source>
        <dbReference type="ARBA" id="ARBA00022679"/>
    </source>
</evidence>
<dbReference type="Gene3D" id="1.10.287.130">
    <property type="match status" value="1"/>
</dbReference>
<dbReference type="GO" id="GO:0005524">
    <property type="term" value="F:ATP binding"/>
    <property type="evidence" value="ECO:0007669"/>
    <property type="project" value="UniProtKB-KW"/>
</dbReference>
<dbReference type="KEGG" id="aace:A0U92_16105"/>
<evidence type="ECO:0000259" key="11">
    <source>
        <dbReference type="PROSITE" id="PS50109"/>
    </source>
</evidence>
<dbReference type="Pfam" id="PF02518">
    <property type="entry name" value="HATPase_c"/>
    <property type="match status" value="1"/>
</dbReference>
<reference evidence="13 14" key="1">
    <citation type="submission" date="2016-03" db="EMBL/GenBank/DDBJ databases">
        <title>Acetic acid bacteria sequencing.</title>
        <authorList>
            <person name="Brandt J."/>
            <person name="Jakob F."/>
            <person name="Vogel R.F."/>
        </authorList>
    </citation>
    <scope>NUCLEOTIDE SEQUENCE [LARGE SCALE GENOMIC DNA]</scope>
    <source>
        <strain evidence="13 14">TMW2.1153</strain>
    </source>
</reference>
<dbReference type="CDD" id="cd06225">
    <property type="entry name" value="HAMP"/>
    <property type="match status" value="1"/>
</dbReference>
<evidence type="ECO:0000259" key="12">
    <source>
        <dbReference type="PROSITE" id="PS50885"/>
    </source>
</evidence>
<keyword evidence="7" id="KW-0547">Nucleotide-binding</keyword>
<evidence type="ECO:0000313" key="13">
    <source>
        <dbReference type="EMBL" id="AQS86026.1"/>
    </source>
</evidence>
<keyword evidence="5" id="KW-0597">Phosphoprotein</keyword>
<feature type="domain" description="HAMP" evidence="12">
    <location>
        <begin position="190"/>
        <end position="241"/>
    </location>
</feature>
<evidence type="ECO:0000256" key="3">
    <source>
        <dbReference type="ARBA" id="ARBA00012438"/>
    </source>
</evidence>
<evidence type="ECO:0000256" key="9">
    <source>
        <dbReference type="ARBA" id="ARBA00022840"/>
    </source>
</evidence>
<evidence type="ECO:0000256" key="4">
    <source>
        <dbReference type="ARBA" id="ARBA00022475"/>
    </source>
</evidence>
<dbReference type="RefSeq" id="WP_077814030.1">
    <property type="nucleotide sequence ID" value="NZ_CP014692.1"/>
</dbReference>
<evidence type="ECO:0000256" key="1">
    <source>
        <dbReference type="ARBA" id="ARBA00000085"/>
    </source>
</evidence>
<dbReference type="InterPro" id="IPR050980">
    <property type="entry name" value="2C_sensor_his_kinase"/>
</dbReference>
<dbReference type="SMART" id="SM00387">
    <property type="entry name" value="HATPase_c"/>
    <property type="match status" value="1"/>
</dbReference>
<keyword evidence="6" id="KW-0808">Transferase</keyword>
<dbReference type="InterPro" id="IPR003660">
    <property type="entry name" value="HAMP_dom"/>
</dbReference>
<sequence>MRPDNAAPRERLIRLWPRGLMGRVLFVLLASIGIVFVASWTLYEHAEAYIEDSDRFDLIGERLATDVRVIDGAPANTRAMLSTMLSTDDLRISWRPANAVHEVHQEPKGMNQLHARLVKANSTLGHSVLQLYTGGAGRWTDIGGTVVLNDRSQISFTAPDILRSHVVTQGLATAAIVTLAVLLVAAMLVHALSLPLRALATVADTIGAGDWEPIAEKGPKEVRRLAHAINAMQTRIAHLIEDRTEALAAVSHDLRTPLARLRLRAGFIGDTEAQDAIEADIDEMEAMVDGVLAYLSGEKEREATRSTDLAAILMTIMDDATDRGDTVTYEGPDRLPLVLPSLAIKRVFTNLVENALHYAGSAAISVNLTAGHVIVNIDDNGPGIPESEISRVTTPFYRVESSRSRRTGGLGLGLAIVTREVERAGGTFSLCNRPDGGLRAQVTLSVHRAASS</sequence>
<feature type="domain" description="Histidine kinase" evidence="11">
    <location>
        <begin position="249"/>
        <end position="448"/>
    </location>
</feature>
<dbReference type="eggNOG" id="COG5002">
    <property type="taxonomic scope" value="Bacteria"/>
</dbReference>
<dbReference type="EMBL" id="CP014692">
    <property type="protein sequence ID" value="AQS86026.1"/>
    <property type="molecule type" value="Genomic_DNA"/>
</dbReference>
<evidence type="ECO:0000256" key="8">
    <source>
        <dbReference type="ARBA" id="ARBA00022777"/>
    </source>
</evidence>
<dbReference type="GO" id="GO:0005886">
    <property type="term" value="C:plasma membrane"/>
    <property type="evidence" value="ECO:0007669"/>
    <property type="project" value="UniProtKB-SubCell"/>
</dbReference>
<dbReference type="GO" id="GO:0000155">
    <property type="term" value="F:phosphorelay sensor kinase activity"/>
    <property type="evidence" value="ECO:0007669"/>
    <property type="project" value="InterPro"/>
</dbReference>
<evidence type="ECO:0000256" key="7">
    <source>
        <dbReference type="ARBA" id="ARBA00022741"/>
    </source>
</evidence>
<dbReference type="InterPro" id="IPR036097">
    <property type="entry name" value="HisK_dim/P_sf"/>
</dbReference>
<keyword evidence="4" id="KW-1003">Cell membrane</keyword>
<keyword evidence="14" id="KW-1185">Reference proteome</keyword>
<dbReference type="EC" id="2.7.13.3" evidence="3"/>
<dbReference type="InterPro" id="IPR003594">
    <property type="entry name" value="HATPase_dom"/>
</dbReference>
<dbReference type="Pfam" id="PF00512">
    <property type="entry name" value="HisKA"/>
    <property type="match status" value="1"/>
</dbReference>
<dbReference type="SUPFAM" id="SSF47384">
    <property type="entry name" value="Homodimeric domain of signal transducing histidine kinase"/>
    <property type="match status" value="1"/>
</dbReference>